<dbReference type="GO" id="GO:0005388">
    <property type="term" value="F:P-type calcium transporter activity"/>
    <property type="evidence" value="ECO:0007669"/>
    <property type="project" value="TreeGrafter"/>
</dbReference>
<accession>X8JV08</accession>
<evidence type="ECO:0000256" key="3">
    <source>
        <dbReference type="SAM" id="MobiDB-lite"/>
    </source>
</evidence>
<keyword evidence="2" id="KW-0460">Magnesium</keyword>
<evidence type="ECO:0000313" key="5">
    <source>
        <dbReference type="Proteomes" id="UP000030108"/>
    </source>
</evidence>
<dbReference type="EMBL" id="JATN01000228">
    <property type="protein sequence ID" value="EUC67574.1"/>
    <property type="molecule type" value="Genomic_DNA"/>
</dbReference>
<dbReference type="GO" id="GO:0012505">
    <property type="term" value="C:endomembrane system"/>
    <property type="evidence" value="ECO:0007669"/>
    <property type="project" value="UniProtKB-SubCell"/>
</dbReference>
<keyword evidence="4" id="KW-0378">Hydrolase</keyword>
<evidence type="ECO:0000256" key="2">
    <source>
        <dbReference type="ARBA" id="ARBA00022842"/>
    </source>
</evidence>
<dbReference type="InterPro" id="IPR023299">
    <property type="entry name" value="ATPase_P-typ_cyto_dom_N"/>
</dbReference>
<reference evidence="5" key="1">
    <citation type="journal article" date="2014" name="Genome Announc.">
        <title>Draft genome sequence of the plant-pathogenic soil fungus Rhizoctonia solani anastomosis group 3 strain Rhs1AP.</title>
        <authorList>
            <person name="Cubeta M.A."/>
            <person name="Thomas E."/>
            <person name="Dean R.A."/>
            <person name="Jabaji S."/>
            <person name="Neate S.M."/>
            <person name="Tavantzis S."/>
            <person name="Toda T."/>
            <person name="Vilgalys R."/>
            <person name="Bharathan N."/>
            <person name="Fedorova-Abrams N."/>
            <person name="Pakala S.B."/>
            <person name="Pakala S.M."/>
            <person name="Zafar N."/>
            <person name="Joardar V."/>
            <person name="Losada L."/>
            <person name="Nierman W.C."/>
        </authorList>
    </citation>
    <scope>NUCLEOTIDE SEQUENCE [LARGE SCALE GENOMIC DNA]</scope>
    <source>
        <strain evidence="5">AG-3</strain>
    </source>
</reference>
<protein>
    <submittedName>
        <fullName evidence="4">Hydrolase of sodium-potassium ATPase alpha subunit, putative</fullName>
    </submittedName>
</protein>
<sequence>TRSGADIVQMIPFLSKRKAMGVVVRTPTGGYRLYLKGASEIITRLCTRHVIVHRPGSPTTSDDKVIETAPITELEEENISCTIIFYANQMLRTIAIAYRDFESWPPAGYTGVNSFSAFEQPTDMPLGGQWHIISQSSVEKLTEKLAGTNYKLVRIDEHGGVTGPSSATHVGTTSSSAPNSRAPLREYPPFELKYREKPFGTAGKAPPKGYNLQEASGLSNDHHRILGTLVEAELRGTPGINMRATIDNQPSQILVENVILSFAKKYDEFKMYEDDGHWLLKAYVYTVLKRSKERYTRLKRAARIKMDPVQLEAETAQHAKKKENTKARGQASAIARKAKKEVAAAAATSVVPTEAQAATIEAQTATTKAQAATNKGNKSTPEPVVRDFLGDEVDAIAQDISMMSIIFHQPIYTGEELMDADEGSFMLPADISGSAPTIQESIATASTPPAAPPVSSPVQPPSTVIPTPLDMQRLVRLLVLSEEERALLPENLRLALAMIGSSDASDSPAPALVQVGAPAPTPTAASAPRAHVLTLASAPAPIPTEALQSVPARRPKMRPPPLQPVPKSKATYTPISSAATVLAPAPLVPGSLAPPVTVADSSATTIFRQIKARTIDQIEPGPNTLQIDDDSFSELSSDSDPPDEEGNAKDKKGKGKAKAKANPGHTGCGRGRGRGRGGSHGGGQPEPGNNINPEPAPTTTRRLRSNK</sequence>
<evidence type="ECO:0000256" key="1">
    <source>
        <dbReference type="ARBA" id="ARBA00004127"/>
    </source>
</evidence>
<dbReference type="AlphaFoldDB" id="X8JV08"/>
<gene>
    <name evidence="4" type="ORF">RSOL_551010</name>
</gene>
<dbReference type="Pfam" id="PF13246">
    <property type="entry name" value="Cation_ATPase"/>
    <property type="match status" value="1"/>
</dbReference>
<feature type="region of interest" description="Disordered" evidence="3">
    <location>
        <begin position="445"/>
        <end position="465"/>
    </location>
</feature>
<dbReference type="GO" id="GO:0000166">
    <property type="term" value="F:nucleotide binding"/>
    <property type="evidence" value="ECO:0007669"/>
    <property type="project" value="InterPro"/>
</dbReference>
<feature type="compositionally biased region" description="Polar residues" evidence="3">
    <location>
        <begin position="687"/>
        <end position="700"/>
    </location>
</feature>
<dbReference type="SUPFAM" id="SSF81660">
    <property type="entry name" value="Metal cation-transporting ATPase, ATP-binding domain N"/>
    <property type="match status" value="1"/>
</dbReference>
<proteinExistence type="predicted"/>
<dbReference type="GO" id="GO:0006874">
    <property type="term" value="P:intracellular calcium ion homeostasis"/>
    <property type="evidence" value="ECO:0007669"/>
    <property type="project" value="TreeGrafter"/>
</dbReference>
<feature type="region of interest" description="Disordered" evidence="3">
    <location>
        <begin position="547"/>
        <end position="570"/>
    </location>
</feature>
<dbReference type="GO" id="GO:0016787">
    <property type="term" value="F:hydrolase activity"/>
    <property type="evidence" value="ECO:0007669"/>
    <property type="project" value="UniProtKB-KW"/>
</dbReference>
<feature type="non-terminal residue" evidence="4">
    <location>
        <position position="707"/>
    </location>
</feature>
<dbReference type="OrthoDB" id="3352408at2759"/>
<organism evidence="4 5">
    <name type="scientific">Rhizoctonia solani AG-3 Rhs1AP</name>
    <dbReference type="NCBI Taxonomy" id="1086054"/>
    <lineage>
        <taxon>Eukaryota</taxon>
        <taxon>Fungi</taxon>
        <taxon>Dikarya</taxon>
        <taxon>Basidiomycota</taxon>
        <taxon>Agaricomycotina</taxon>
        <taxon>Agaricomycetes</taxon>
        <taxon>Cantharellales</taxon>
        <taxon>Ceratobasidiaceae</taxon>
        <taxon>Rhizoctonia</taxon>
    </lineage>
</organism>
<feature type="region of interest" description="Disordered" evidence="3">
    <location>
        <begin position="161"/>
        <end position="182"/>
    </location>
</feature>
<feature type="compositionally biased region" description="Pro residues" evidence="3">
    <location>
        <begin position="449"/>
        <end position="460"/>
    </location>
</feature>
<dbReference type="GO" id="GO:0005886">
    <property type="term" value="C:plasma membrane"/>
    <property type="evidence" value="ECO:0007669"/>
    <property type="project" value="TreeGrafter"/>
</dbReference>
<dbReference type="PANTHER" id="PTHR24093">
    <property type="entry name" value="CATION TRANSPORTING ATPASE"/>
    <property type="match status" value="1"/>
</dbReference>
<name>X8JV08_9AGAM</name>
<dbReference type="Proteomes" id="UP000030108">
    <property type="component" value="Unassembled WGS sequence"/>
</dbReference>
<dbReference type="Gene3D" id="3.40.1110.10">
    <property type="entry name" value="Calcium-transporting ATPase, cytoplasmic domain N"/>
    <property type="match status" value="1"/>
</dbReference>
<comment type="caution">
    <text evidence="4">The sequence shown here is derived from an EMBL/GenBank/DDBJ whole genome shotgun (WGS) entry which is preliminary data.</text>
</comment>
<feature type="non-terminal residue" evidence="4">
    <location>
        <position position="1"/>
    </location>
</feature>
<comment type="subcellular location">
    <subcellularLocation>
        <location evidence="1">Endomembrane system</location>
        <topology evidence="1">Multi-pass membrane protein</topology>
    </subcellularLocation>
</comment>
<evidence type="ECO:0000313" key="4">
    <source>
        <dbReference type="EMBL" id="EUC67574.1"/>
    </source>
</evidence>
<dbReference type="PANTHER" id="PTHR24093:SF369">
    <property type="entry name" value="CALCIUM-TRANSPORTING ATPASE"/>
    <property type="match status" value="1"/>
</dbReference>
<feature type="region of interest" description="Disordered" evidence="3">
    <location>
        <begin position="614"/>
        <end position="707"/>
    </location>
</feature>
<feature type="compositionally biased region" description="Polar residues" evidence="3">
    <location>
        <begin position="163"/>
        <end position="179"/>
    </location>
</feature>